<comment type="caution">
    <text evidence="3">The sequence shown here is derived from an EMBL/GenBank/DDBJ whole genome shotgun (WGS) entry which is preliminary data.</text>
</comment>
<dbReference type="InterPro" id="IPR036291">
    <property type="entry name" value="NAD(P)-bd_dom_sf"/>
</dbReference>
<reference evidence="3" key="1">
    <citation type="submission" date="2023-06" db="EMBL/GenBank/DDBJ databases">
        <title>Genome-scale phylogeny and comparative genomics of the fungal order Sordariales.</title>
        <authorList>
            <consortium name="Lawrence Berkeley National Laboratory"/>
            <person name="Hensen N."/>
            <person name="Bonometti L."/>
            <person name="Westerberg I."/>
            <person name="Brannstrom I.O."/>
            <person name="Guillou S."/>
            <person name="Cros-Aarteil S."/>
            <person name="Calhoun S."/>
            <person name="Haridas S."/>
            <person name="Kuo A."/>
            <person name="Mondo S."/>
            <person name="Pangilinan J."/>
            <person name="Riley R."/>
            <person name="Labutti K."/>
            <person name="Andreopoulos B."/>
            <person name="Lipzen A."/>
            <person name="Chen C."/>
            <person name="Yanf M."/>
            <person name="Daum C."/>
            <person name="Ng V."/>
            <person name="Clum A."/>
            <person name="Steindorff A."/>
            <person name="Ohm R."/>
            <person name="Martin F."/>
            <person name="Silar P."/>
            <person name="Natvig D."/>
            <person name="Lalanne C."/>
            <person name="Gautier V."/>
            <person name="Ament-Velasquez S.L."/>
            <person name="Kruys A."/>
            <person name="Hutchinson M.I."/>
            <person name="Powell A.J."/>
            <person name="Barry K."/>
            <person name="Miller A.N."/>
            <person name="Grigoriev I.V."/>
            <person name="Debuchy R."/>
            <person name="Gladieux P."/>
            <person name="Thoren M.H."/>
            <person name="Johannesson H."/>
        </authorList>
    </citation>
    <scope>NUCLEOTIDE SEQUENCE</scope>
    <source>
        <strain evidence="3">CBS 606.72</strain>
    </source>
</reference>
<dbReference type="InterPro" id="IPR006176">
    <property type="entry name" value="3-OHacyl-CoA_DH_NAD-bd"/>
</dbReference>
<dbReference type="Proteomes" id="UP001175000">
    <property type="component" value="Unassembled WGS sequence"/>
</dbReference>
<feature type="domain" description="3-hydroxyacyl-CoA dehydrogenase NAD binding" evidence="2">
    <location>
        <begin position="55"/>
        <end position="198"/>
    </location>
</feature>
<proteinExistence type="predicted"/>
<dbReference type="PANTHER" id="PTHR48075:SF3">
    <property type="entry name" value="3-HYDROXYACYL-COA DEHYDROGENASE"/>
    <property type="match status" value="1"/>
</dbReference>
<dbReference type="GO" id="GO:0070403">
    <property type="term" value="F:NAD+ binding"/>
    <property type="evidence" value="ECO:0007669"/>
    <property type="project" value="InterPro"/>
</dbReference>
<dbReference type="SUPFAM" id="SSF51735">
    <property type="entry name" value="NAD(P)-binding Rossmann-fold domains"/>
    <property type="match status" value="1"/>
</dbReference>
<evidence type="ECO:0000256" key="1">
    <source>
        <dbReference type="SAM" id="MobiDB-lite"/>
    </source>
</evidence>
<feature type="region of interest" description="Disordered" evidence="1">
    <location>
        <begin position="1"/>
        <end position="24"/>
    </location>
</feature>
<protein>
    <recommendedName>
        <fullName evidence="2">3-hydroxyacyl-CoA dehydrogenase NAD binding domain-containing protein</fullName>
    </recommendedName>
</protein>
<evidence type="ECO:0000313" key="3">
    <source>
        <dbReference type="EMBL" id="KAK0618848.1"/>
    </source>
</evidence>
<keyword evidence="4" id="KW-1185">Reference proteome</keyword>
<dbReference type="Gene3D" id="3.40.50.720">
    <property type="entry name" value="NAD(P)-binding Rossmann-like Domain"/>
    <property type="match status" value="1"/>
</dbReference>
<accession>A0AA40BZ67</accession>
<evidence type="ECO:0000259" key="2">
    <source>
        <dbReference type="Pfam" id="PF02737"/>
    </source>
</evidence>
<dbReference type="GO" id="GO:0016491">
    <property type="term" value="F:oxidoreductase activity"/>
    <property type="evidence" value="ECO:0007669"/>
    <property type="project" value="TreeGrafter"/>
</dbReference>
<dbReference type="EMBL" id="JAULSU010000004">
    <property type="protein sequence ID" value="KAK0618848.1"/>
    <property type="molecule type" value="Genomic_DNA"/>
</dbReference>
<name>A0AA40BZ67_9PEZI</name>
<dbReference type="Pfam" id="PF02737">
    <property type="entry name" value="3HCDH_N"/>
    <property type="match status" value="1"/>
</dbReference>
<dbReference type="AlphaFoldDB" id="A0AA40BZ67"/>
<dbReference type="GO" id="GO:0006631">
    <property type="term" value="P:fatty acid metabolic process"/>
    <property type="evidence" value="ECO:0007669"/>
    <property type="project" value="InterPro"/>
</dbReference>
<dbReference type="PANTHER" id="PTHR48075">
    <property type="entry name" value="3-HYDROXYACYL-COA DEHYDROGENASE FAMILY PROTEIN"/>
    <property type="match status" value="1"/>
</dbReference>
<gene>
    <name evidence="3" type="ORF">B0T14DRAFT_584029</name>
</gene>
<sequence length="206" mass="22352">MNANSASSESLTNSLYKSPSPSTEPLLSYQPRLNLTHINTSTMTWTRPTISGRLITILGAGVLGRRIATVFVAGGYAVHIRDPSPDARSDARSDALAFISANHAHFVSELNPTKSITPGLFRSFEDLESAVKYAWLVIEAVPEKLELKVNTFGGLDRKAPRDCIFGSNNSSFQSGLTVGKVGEQRKGLVCNVQFTMPPGTRTVELR</sequence>
<organism evidence="3 4">
    <name type="scientific">Immersiella caudata</name>
    <dbReference type="NCBI Taxonomy" id="314043"/>
    <lineage>
        <taxon>Eukaryota</taxon>
        <taxon>Fungi</taxon>
        <taxon>Dikarya</taxon>
        <taxon>Ascomycota</taxon>
        <taxon>Pezizomycotina</taxon>
        <taxon>Sordariomycetes</taxon>
        <taxon>Sordariomycetidae</taxon>
        <taxon>Sordariales</taxon>
        <taxon>Lasiosphaeriaceae</taxon>
        <taxon>Immersiella</taxon>
    </lineage>
</organism>
<evidence type="ECO:0000313" key="4">
    <source>
        <dbReference type="Proteomes" id="UP001175000"/>
    </source>
</evidence>